<feature type="transmembrane region" description="Helical" evidence="6">
    <location>
        <begin position="104"/>
        <end position="126"/>
    </location>
</feature>
<keyword evidence="2 6" id="KW-0812">Transmembrane</keyword>
<dbReference type="PANTHER" id="PTHR33048:SF129">
    <property type="entry name" value="INTEGRAL MEMBRANE PROTEIN-RELATED"/>
    <property type="match status" value="1"/>
</dbReference>
<feature type="transmembrane region" description="Helical" evidence="6">
    <location>
        <begin position="155"/>
        <end position="172"/>
    </location>
</feature>
<dbReference type="Pfam" id="PF20684">
    <property type="entry name" value="Fung_rhodopsin"/>
    <property type="match status" value="1"/>
</dbReference>
<evidence type="ECO:0000256" key="5">
    <source>
        <dbReference type="ARBA" id="ARBA00038359"/>
    </source>
</evidence>
<sequence length="404" mass="45797">MLVLMLGMVGARFYARTVTRKFLGLDDWLMALSALLSTLIIGTQLSGLSFGLGRHDFEIGRADQLQVGQMLFTTFIIVAPCNALTKISICVSYLRLLPDRIDRLFSITTIYAMVLFAVVVTGLQIFQCSPINAYWDVRVHPRSCLDRRWTLQAPAILNSVTDFAVFLWPIRALRTIRLKPLERFGLFSVFSLGFLVCAFGIARIMYTEAFFEGGDFIYDVVVVFIFFGIETNFGIIAGCLPACKPLLAIVLPSVFGVTPGFANMDIIEKLGQEGKVKKACSRCEKRRAKHEVREIEPWVGGDQQQGGREDVSLEDWLGQSRRVGNNHVPVIESLYFDDKGSCQSWFDDNEDACPCRLFCGIDEKERLRLDWMMLEEKKEPEMYPVEKPLPAVNVREKHKGWMKC</sequence>
<accession>A0A6G1GXL2</accession>
<evidence type="ECO:0000256" key="3">
    <source>
        <dbReference type="ARBA" id="ARBA00022989"/>
    </source>
</evidence>
<evidence type="ECO:0000256" key="1">
    <source>
        <dbReference type="ARBA" id="ARBA00004141"/>
    </source>
</evidence>
<dbReference type="OrthoDB" id="5401779at2759"/>
<evidence type="ECO:0000259" key="7">
    <source>
        <dbReference type="Pfam" id="PF20684"/>
    </source>
</evidence>
<comment type="subcellular location">
    <subcellularLocation>
        <location evidence="1">Membrane</location>
        <topology evidence="1">Multi-pass membrane protein</topology>
    </subcellularLocation>
</comment>
<evidence type="ECO:0000256" key="2">
    <source>
        <dbReference type="ARBA" id="ARBA00022692"/>
    </source>
</evidence>
<evidence type="ECO:0000256" key="6">
    <source>
        <dbReference type="SAM" id="Phobius"/>
    </source>
</evidence>
<organism evidence="8 9">
    <name type="scientific">Aulographum hederae CBS 113979</name>
    <dbReference type="NCBI Taxonomy" id="1176131"/>
    <lineage>
        <taxon>Eukaryota</taxon>
        <taxon>Fungi</taxon>
        <taxon>Dikarya</taxon>
        <taxon>Ascomycota</taxon>
        <taxon>Pezizomycotina</taxon>
        <taxon>Dothideomycetes</taxon>
        <taxon>Pleosporomycetidae</taxon>
        <taxon>Aulographales</taxon>
        <taxon>Aulographaceae</taxon>
    </lineage>
</organism>
<keyword evidence="9" id="KW-1185">Reference proteome</keyword>
<dbReference type="InterPro" id="IPR052337">
    <property type="entry name" value="SAT4-like"/>
</dbReference>
<protein>
    <recommendedName>
        <fullName evidence="7">Rhodopsin domain-containing protein</fullName>
    </recommendedName>
</protein>
<dbReference type="EMBL" id="ML977162">
    <property type="protein sequence ID" value="KAF1985468.1"/>
    <property type="molecule type" value="Genomic_DNA"/>
</dbReference>
<dbReference type="InterPro" id="IPR049326">
    <property type="entry name" value="Rhodopsin_dom_fungi"/>
</dbReference>
<gene>
    <name evidence="8" type="ORF">K402DRAFT_334316</name>
</gene>
<keyword evidence="4 6" id="KW-0472">Membrane</keyword>
<evidence type="ECO:0000256" key="4">
    <source>
        <dbReference type="ARBA" id="ARBA00023136"/>
    </source>
</evidence>
<name>A0A6G1GXL2_9PEZI</name>
<proteinExistence type="inferred from homology"/>
<dbReference type="Proteomes" id="UP000800041">
    <property type="component" value="Unassembled WGS sequence"/>
</dbReference>
<keyword evidence="3 6" id="KW-1133">Transmembrane helix</keyword>
<evidence type="ECO:0000313" key="8">
    <source>
        <dbReference type="EMBL" id="KAF1985468.1"/>
    </source>
</evidence>
<feature type="transmembrane region" description="Helical" evidence="6">
    <location>
        <begin position="184"/>
        <end position="204"/>
    </location>
</feature>
<feature type="transmembrane region" description="Helical" evidence="6">
    <location>
        <begin position="31"/>
        <end position="52"/>
    </location>
</feature>
<feature type="transmembrane region" description="Helical" evidence="6">
    <location>
        <begin position="216"/>
        <end position="240"/>
    </location>
</feature>
<evidence type="ECO:0000313" key="9">
    <source>
        <dbReference type="Proteomes" id="UP000800041"/>
    </source>
</evidence>
<comment type="similarity">
    <text evidence="5">Belongs to the SAT4 family.</text>
</comment>
<feature type="domain" description="Rhodopsin" evidence="7">
    <location>
        <begin position="11"/>
        <end position="248"/>
    </location>
</feature>
<dbReference type="PANTHER" id="PTHR33048">
    <property type="entry name" value="PTH11-LIKE INTEGRAL MEMBRANE PROTEIN (AFU_ORTHOLOGUE AFUA_5G11245)"/>
    <property type="match status" value="1"/>
</dbReference>
<dbReference type="GO" id="GO:0016020">
    <property type="term" value="C:membrane"/>
    <property type="evidence" value="ECO:0007669"/>
    <property type="project" value="UniProtKB-SubCell"/>
</dbReference>
<reference evidence="8" key="1">
    <citation type="journal article" date="2020" name="Stud. Mycol.">
        <title>101 Dothideomycetes genomes: a test case for predicting lifestyles and emergence of pathogens.</title>
        <authorList>
            <person name="Haridas S."/>
            <person name="Albert R."/>
            <person name="Binder M."/>
            <person name="Bloem J."/>
            <person name="Labutti K."/>
            <person name="Salamov A."/>
            <person name="Andreopoulos B."/>
            <person name="Baker S."/>
            <person name="Barry K."/>
            <person name="Bills G."/>
            <person name="Bluhm B."/>
            <person name="Cannon C."/>
            <person name="Castanera R."/>
            <person name="Culley D."/>
            <person name="Daum C."/>
            <person name="Ezra D."/>
            <person name="Gonzalez J."/>
            <person name="Henrissat B."/>
            <person name="Kuo A."/>
            <person name="Liang C."/>
            <person name="Lipzen A."/>
            <person name="Lutzoni F."/>
            <person name="Magnuson J."/>
            <person name="Mondo S."/>
            <person name="Nolan M."/>
            <person name="Ohm R."/>
            <person name="Pangilinan J."/>
            <person name="Park H.-J."/>
            <person name="Ramirez L."/>
            <person name="Alfaro M."/>
            <person name="Sun H."/>
            <person name="Tritt A."/>
            <person name="Yoshinaga Y."/>
            <person name="Zwiers L.-H."/>
            <person name="Turgeon B."/>
            <person name="Goodwin S."/>
            <person name="Spatafora J."/>
            <person name="Crous P."/>
            <person name="Grigoriev I."/>
        </authorList>
    </citation>
    <scope>NUCLEOTIDE SEQUENCE</scope>
    <source>
        <strain evidence="8">CBS 113979</strain>
    </source>
</reference>
<dbReference type="AlphaFoldDB" id="A0A6G1GXL2"/>